<evidence type="ECO:0000313" key="2">
    <source>
        <dbReference type="EMBL" id="GAA4861379.1"/>
    </source>
</evidence>
<protein>
    <recommendedName>
        <fullName evidence="4">DUF2970 domain-containing protein</fullName>
    </recommendedName>
</protein>
<gene>
    <name evidence="2" type="ORF">GCM10023332_11690</name>
</gene>
<accession>A0ABP9DXU0</accession>
<dbReference type="RefSeq" id="WP_345294592.1">
    <property type="nucleotide sequence ID" value="NZ_BAABJY010000002.1"/>
</dbReference>
<reference evidence="3" key="1">
    <citation type="journal article" date="2019" name="Int. J. Syst. Evol. Microbiol.">
        <title>The Global Catalogue of Microorganisms (GCM) 10K type strain sequencing project: providing services to taxonomists for standard genome sequencing and annotation.</title>
        <authorList>
            <consortium name="The Broad Institute Genomics Platform"/>
            <consortium name="The Broad Institute Genome Sequencing Center for Infectious Disease"/>
            <person name="Wu L."/>
            <person name="Ma J."/>
        </authorList>
    </citation>
    <scope>NUCLEOTIDE SEQUENCE [LARGE SCALE GENOMIC DNA]</scope>
    <source>
        <strain evidence="3">JCM 18392</strain>
    </source>
</reference>
<name>A0ABP9DXU0_9GAMM</name>
<dbReference type="Proteomes" id="UP001501323">
    <property type="component" value="Unassembled WGS sequence"/>
</dbReference>
<proteinExistence type="predicted"/>
<keyword evidence="1" id="KW-1133">Transmembrane helix</keyword>
<sequence length="41" mass="4484">MLHLVRLIERRNPSANRLVVPLLVVVLTAALALGVALLVLR</sequence>
<comment type="caution">
    <text evidence="2">The sequence shown here is derived from an EMBL/GenBank/DDBJ whole genome shotgun (WGS) entry which is preliminary data.</text>
</comment>
<keyword evidence="1" id="KW-0472">Membrane</keyword>
<feature type="transmembrane region" description="Helical" evidence="1">
    <location>
        <begin position="20"/>
        <end position="40"/>
    </location>
</feature>
<organism evidence="2 3">
    <name type="scientific">Luteimonas vadosa</name>
    <dbReference type="NCBI Taxonomy" id="1165507"/>
    <lineage>
        <taxon>Bacteria</taxon>
        <taxon>Pseudomonadati</taxon>
        <taxon>Pseudomonadota</taxon>
        <taxon>Gammaproteobacteria</taxon>
        <taxon>Lysobacterales</taxon>
        <taxon>Lysobacteraceae</taxon>
        <taxon>Luteimonas</taxon>
    </lineage>
</organism>
<keyword evidence="1" id="KW-0812">Transmembrane</keyword>
<keyword evidence="3" id="KW-1185">Reference proteome</keyword>
<evidence type="ECO:0000313" key="3">
    <source>
        <dbReference type="Proteomes" id="UP001501323"/>
    </source>
</evidence>
<evidence type="ECO:0008006" key="4">
    <source>
        <dbReference type="Google" id="ProtNLM"/>
    </source>
</evidence>
<dbReference type="EMBL" id="BAABJY010000002">
    <property type="protein sequence ID" value="GAA4861379.1"/>
    <property type="molecule type" value="Genomic_DNA"/>
</dbReference>
<evidence type="ECO:0000256" key="1">
    <source>
        <dbReference type="SAM" id="Phobius"/>
    </source>
</evidence>